<dbReference type="GO" id="GO:0005886">
    <property type="term" value="C:plasma membrane"/>
    <property type="evidence" value="ECO:0007669"/>
    <property type="project" value="UniProtKB-SubCell"/>
</dbReference>
<protein>
    <submittedName>
        <fullName evidence="7">LacY proton/sugar symporter family protein</fullName>
    </submittedName>
</protein>
<evidence type="ECO:0000256" key="1">
    <source>
        <dbReference type="ARBA" id="ARBA00004651"/>
    </source>
</evidence>
<keyword evidence="4" id="KW-1133">Transmembrane helix</keyword>
<evidence type="ECO:0000313" key="8">
    <source>
        <dbReference type="Proteomes" id="UP000031829"/>
    </source>
</evidence>
<dbReference type="KEGG" id="bmeg:BG04_729"/>
<feature type="domain" description="Major facilitator superfamily (MFS) profile" evidence="6">
    <location>
        <begin position="13"/>
        <end position="387"/>
    </location>
</feature>
<dbReference type="CDD" id="cd17489">
    <property type="entry name" value="MFS_YfcJ_like"/>
    <property type="match status" value="1"/>
</dbReference>
<dbReference type="InterPro" id="IPR020846">
    <property type="entry name" value="MFS_dom"/>
</dbReference>
<accession>A0A0B6AVW2</accession>
<dbReference type="Proteomes" id="UP000031829">
    <property type="component" value="Chromosome"/>
</dbReference>
<dbReference type="PROSITE" id="PS50850">
    <property type="entry name" value="MFS"/>
    <property type="match status" value="1"/>
</dbReference>
<evidence type="ECO:0000256" key="2">
    <source>
        <dbReference type="ARBA" id="ARBA00022448"/>
    </source>
</evidence>
<name>A0A0B6AVW2_PRIM2</name>
<dbReference type="Gene3D" id="1.20.1250.20">
    <property type="entry name" value="MFS general substrate transporter like domains"/>
    <property type="match status" value="1"/>
</dbReference>
<dbReference type="HOGENOM" id="CLU_001265_10_13_9"/>
<organism evidence="7 8">
    <name type="scientific">Priestia megaterium (strain ATCC 14581 / DSM 32 / CCUG 1817 / JCM 2506 / NBRC 15308 / NCIMB 9376 / NCTC 10342 / NRRL B-14308 / VKM B-512 / Ford 19)</name>
    <name type="common">Bacillus megaterium</name>
    <dbReference type="NCBI Taxonomy" id="1348623"/>
    <lineage>
        <taxon>Bacteria</taxon>
        <taxon>Bacillati</taxon>
        <taxon>Bacillota</taxon>
        <taxon>Bacilli</taxon>
        <taxon>Bacillales</taxon>
        <taxon>Bacillaceae</taxon>
        <taxon>Priestia</taxon>
    </lineage>
</organism>
<gene>
    <name evidence="7" type="ORF">BG04_729</name>
</gene>
<dbReference type="GeneID" id="93644218"/>
<evidence type="ECO:0000256" key="4">
    <source>
        <dbReference type="ARBA" id="ARBA00022989"/>
    </source>
</evidence>
<dbReference type="SUPFAM" id="SSF103473">
    <property type="entry name" value="MFS general substrate transporter"/>
    <property type="match status" value="1"/>
</dbReference>
<comment type="subcellular location">
    <subcellularLocation>
        <location evidence="1">Cell membrane</location>
        <topology evidence="1">Multi-pass membrane protein</topology>
    </subcellularLocation>
</comment>
<dbReference type="InterPro" id="IPR036259">
    <property type="entry name" value="MFS_trans_sf"/>
</dbReference>
<sequence length="399" mass="43506">MTNQQEPIWTKSFISIAITNFFIFVVFYALLTLLPIYVLDALEGTSTQAGLVVTIFLLSAIIVRPFSGKVIENIGKKKTLVFSTLIFALSSFLYMFIHDFNVLLLLRFFQGISFSLATTVTGAIAADLVPAKRRGEGLGYFGMSMNLAVVAGPFLALTLHQYMAYNIIFLVFGVIMLVGWLCGMMVKNLQENAAPSVKKSFSLSDLFEKKSMPISSVGILVSFSYASIISFISVYAQSLGLIKTASFFFVVFAAAMLISRPFTGRLFDKSGPNIVIIPSCIVFAIGLFSLSLTHSSWMLLFSGALVGLGYGTLLPSFQTLAIQAAPAHRSAYATATFFTFYDSGIAVGSFVLGIAAGALGYSKLYFALGIFVLLITLYYKWIANLRQKQKAANIQVGMK</sequence>
<dbReference type="GO" id="GO:0022857">
    <property type="term" value="F:transmembrane transporter activity"/>
    <property type="evidence" value="ECO:0007669"/>
    <property type="project" value="InterPro"/>
</dbReference>
<dbReference type="PANTHER" id="PTHR23531:SF2">
    <property type="entry name" value="PERMEASE"/>
    <property type="match status" value="1"/>
</dbReference>
<keyword evidence="5" id="KW-0472">Membrane</keyword>
<dbReference type="AlphaFoldDB" id="A0A0B6AVW2"/>
<evidence type="ECO:0000313" key="7">
    <source>
        <dbReference type="EMBL" id="AJI24014.1"/>
    </source>
</evidence>
<reference evidence="7 8" key="1">
    <citation type="journal article" date="2015" name="Genome Announc.">
        <title>Complete genome sequences for 35 biothreat assay-relevant bacillus species.</title>
        <authorList>
            <person name="Johnson S.L."/>
            <person name="Daligault H.E."/>
            <person name="Davenport K.W."/>
            <person name="Jaissle J."/>
            <person name="Frey K.G."/>
            <person name="Ladner J.T."/>
            <person name="Broomall S.M."/>
            <person name="Bishop-Lilly K.A."/>
            <person name="Bruce D.C."/>
            <person name="Gibbons H.S."/>
            <person name="Coyne S.R."/>
            <person name="Lo C.C."/>
            <person name="Meincke L."/>
            <person name="Munk A.C."/>
            <person name="Koroleva G.I."/>
            <person name="Rosenzweig C.N."/>
            <person name="Palacios G.F."/>
            <person name="Redden C.L."/>
            <person name="Minogue T.D."/>
            <person name="Chain P.S."/>
        </authorList>
    </citation>
    <scope>NUCLEOTIDE SEQUENCE [LARGE SCALE GENOMIC DNA]</scope>
    <source>
        <strain evidence="8">ATCC 14581 / DSM 32 / JCM 2506 / NBRC 15308 / NCIMB 9376 / NCTC 10342 / NRRL B-14308 / VKM B-512</strain>
    </source>
</reference>
<evidence type="ECO:0000256" key="3">
    <source>
        <dbReference type="ARBA" id="ARBA00022692"/>
    </source>
</evidence>
<keyword evidence="3" id="KW-0812">Transmembrane</keyword>
<keyword evidence="2" id="KW-0813">Transport</keyword>
<dbReference type="PANTHER" id="PTHR23531">
    <property type="entry name" value="QUINOLENE RESISTANCE PROTEIN NORA"/>
    <property type="match status" value="1"/>
</dbReference>
<dbReference type="InterPro" id="IPR011701">
    <property type="entry name" value="MFS"/>
</dbReference>
<evidence type="ECO:0000256" key="5">
    <source>
        <dbReference type="ARBA" id="ARBA00023136"/>
    </source>
</evidence>
<dbReference type="RefSeq" id="WP_034649694.1">
    <property type="nucleotide sequence ID" value="NZ_BCVB01000001.1"/>
</dbReference>
<dbReference type="InterPro" id="IPR052714">
    <property type="entry name" value="MFS_Exporter"/>
</dbReference>
<dbReference type="Pfam" id="PF07690">
    <property type="entry name" value="MFS_1"/>
    <property type="match status" value="1"/>
</dbReference>
<proteinExistence type="predicted"/>
<dbReference type="EMBL" id="CP009920">
    <property type="protein sequence ID" value="AJI24014.1"/>
    <property type="molecule type" value="Genomic_DNA"/>
</dbReference>
<evidence type="ECO:0000259" key="6">
    <source>
        <dbReference type="PROSITE" id="PS50850"/>
    </source>
</evidence>